<evidence type="ECO:0000256" key="7">
    <source>
        <dbReference type="ARBA" id="ARBA00022989"/>
    </source>
</evidence>
<feature type="domain" description="ABC transmembrane type-1" evidence="12">
    <location>
        <begin position="292"/>
        <end position="520"/>
    </location>
</feature>
<evidence type="ECO:0000256" key="9">
    <source>
        <dbReference type="ARBA" id="ARBA00043264"/>
    </source>
</evidence>
<feature type="transmembrane region" description="Helical" evidence="10">
    <location>
        <begin position="395"/>
        <end position="419"/>
    </location>
</feature>
<keyword evidence="3" id="KW-0547">Nucleotide-binding</keyword>
<dbReference type="GO" id="GO:0034040">
    <property type="term" value="F:ATPase-coupled lipid transmembrane transporter activity"/>
    <property type="evidence" value="ECO:0007669"/>
    <property type="project" value="TreeGrafter"/>
</dbReference>
<feature type="domain" description="ABC transporter" evidence="11">
    <location>
        <begin position="594"/>
        <end position="823"/>
    </location>
</feature>
<evidence type="ECO:0000256" key="4">
    <source>
        <dbReference type="ARBA" id="ARBA00022807"/>
    </source>
</evidence>
<evidence type="ECO:0000256" key="8">
    <source>
        <dbReference type="ARBA" id="ARBA00023136"/>
    </source>
</evidence>
<keyword evidence="8 10" id="KW-0472">Membrane</keyword>
<dbReference type="Gene3D" id="1.20.1560.10">
    <property type="entry name" value="ABC transporter type 1, transmembrane domain"/>
    <property type="match status" value="1"/>
</dbReference>
<comment type="caution">
    <text evidence="14">The sequence shown here is derived from an EMBL/GenBank/DDBJ whole genome shotgun (WGS) entry which is preliminary data.</text>
</comment>
<dbReference type="Proteomes" id="UP000598146">
    <property type="component" value="Unassembled WGS sequence"/>
</dbReference>
<dbReference type="PROSITE" id="PS50990">
    <property type="entry name" value="PEPTIDASE_C39"/>
    <property type="match status" value="1"/>
</dbReference>
<evidence type="ECO:0000256" key="5">
    <source>
        <dbReference type="ARBA" id="ARBA00022840"/>
    </source>
</evidence>
<keyword evidence="2 10" id="KW-0812">Transmembrane</keyword>
<dbReference type="SMART" id="SM00382">
    <property type="entry name" value="AAA"/>
    <property type="match status" value="1"/>
</dbReference>
<keyword evidence="4" id="KW-0645">Protease</keyword>
<dbReference type="EMBL" id="JADQTO010000018">
    <property type="protein sequence ID" value="MBG0566064.1"/>
    <property type="molecule type" value="Genomic_DNA"/>
</dbReference>
<dbReference type="GO" id="GO:0006508">
    <property type="term" value="P:proteolysis"/>
    <property type="evidence" value="ECO:0007669"/>
    <property type="project" value="InterPro"/>
</dbReference>
<dbReference type="PROSITE" id="PS50893">
    <property type="entry name" value="ABC_TRANSPORTER_2"/>
    <property type="match status" value="1"/>
</dbReference>
<dbReference type="GO" id="GO:0140359">
    <property type="term" value="F:ABC-type transporter activity"/>
    <property type="evidence" value="ECO:0007669"/>
    <property type="project" value="InterPro"/>
</dbReference>
<feature type="transmembrane region" description="Helical" evidence="10">
    <location>
        <begin position="535"/>
        <end position="557"/>
    </location>
</feature>
<name>A0A931C9Q8_9ACTN</name>
<keyword evidence="6" id="KW-0653">Protein transport</keyword>
<feature type="domain" description="Peptidase C39" evidence="13">
    <location>
        <begin position="13"/>
        <end position="139"/>
    </location>
</feature>
<dbReference type="InterPro" id="IPR005074">
    <property type="entry name" value="Peptidase_C39"/>
</dbReference>
<keyword evidence="7 10" id="KW-1133">Transmembrane helix</keyword>
<dbReference type="GO" id="GO:0008234">
    <property type="term" value="F:cysteine-type peptidase activity"/>
    <property type="evidence" value="ECO:0007669"/>
    <property type="project" value="UniProtKB-KW"/>
</dbReference>
<dbReference type="GO" id="GO:0015031">
    <property type="term" value="P:protein transport"/>
    <property type="evidence" value="ECO:0007669"/>
    <property type="project" value="UniProtKB-KW"/>
</dbReference>
<dbReference type="InterPro" id="IPR003593">
    <property type="entry name" value="AAA+_ATPase"/>
</dbReference>
<keyword evidence="4" id="KW-0788">Thiol protease</keyword>
<dbReference type="PROSITE" id="PS50929">
    <property type="entry name" value="ABC_TM1F"/>
    <property type="match status" value="1"/>
</dbReference>
<dbReference type="Gene3D" id="3.40.50.300">
    <property type="entry name" value="P-loop containing nucleotide triphosphate hydrolases"/>
    <property type="match status" value="1"/>
</dbReference>
<dbReference type="SUPFAM" id="SSF90123">
    <property type="entry name" value="ABC transporter transmembrane region"/>
    <property type="match status" value="1"/>
</dbReference>
<dbReference type="InterPro" id="IPR003439">
    <property type="entry name" value="ABC_transporter-like_ATP-bd"/>
</dbReference>
<evidence type="ECO:0000256" key="1">
    <source>
        <dbReference type="ARBA" id="ARBA00004651"/>
    </source>
</evidence>
<comment type="subcellular location">
    <subcellularLocation>
        <location evidence="1">Cell membrane</location>
        <topology evidence="1">Multi-pass membrane protein</topology>
    </subcellularLocation>
</comment>
<evidence type="ECO:0000256" key="6">
    <source>
        <dbReference type="ARBA" id="ARBA00022927"/>
    </source>
</evidence>
<keyword evidence="4" id="KW-0378">Hydrolase</keyword>
<proteinExistence type="predicted"/>
<keyword evidence="9" id="KW-0080">Bacteriocin transport</keyword>
<dbReference type="InterPro" id="IPR036640">
    <property type="entry name" value="ABC1_TM_sf"/>
</dbReference>
<evidence type="ECO:0000313" key="15">
    <source>
        <dbReference type="Proteomes" id="UP000598146"/>
    </source>
</evidence>
<dbReference type="GO" id="GO:0005886">
    <property type="term" value="C:plasma membrane"/>
    <property type="evidence" value="ECO:0007669"/>
    <property type="project" value="UniProtKB-SubCell"/>
</dbReference>
<feature type="transmembrane region" description="Helical" evidence="10">
    <location>
        <begin position="324"/>
        <end position="350"/>
    </location>
</feature>
<organism evidence="14 15">
    <name type="scientific">Actinoplanes aureus</name>
    <dbReference type="NCBI Taxonomy" id="2792083"/>
    <lineage>
        <taxon>Bacteria</taxon>
        <taxon>Bacillati</taxon>
        <taxon>Actinomycetota</taxon>
        <taxon>Actinomycetes</taxon>
        <taxon>Micromonosporales</taxon>
        <taxon>Micromonosporaceae</taxon>
        <taxon>Actinoplanes</taxon>
    </lineage>
</organism>
<dbReference type="Pfam" id="PF00005">
    <property type="entry name" value="ABC_tran"/>
    <property type="match status" value="1"/>
</dbReference>
<accession>A0A931C9Q8</accession>
<dbReference type="GO" id="GO:0016887">
    <property type="term" value="F:ATP hydrolysis activity"/>
    <property type="evidence" value="ECO:0007669"/>
    <property type="project" value="InterPro"/>
</dbReference>
<dbReference type="InterPro" id="IPR011527">
    <property type="entry name" value="ABC1_TM_dom"/>
</dbReference>
<keyword evidence="6" id="KW-0813">Transport</keyword>
<protein>
    <submittedName>
        <fullName evidence="14">ATP-binding cassette domain-containing protein</fullName>
    </submittedName>
</protein>
<dbReference type="Gene3D" id="3.90.70.10">
    <property type="entry name" value="Cysteine proteinases"/>
    <property type="match status" value="1"/>
</dbReference>
<dbReference type="RefSeq" id="WP_196417842.1">
    <property type="nucleotide sequence ID" value="NZ_JADQTO010000018.1"/>
</dbReference>
<gene>
    <name evidence="14" type="ORF">I4J89_31920</name>
</gene>
<feature type="transmembrane region" description="Helical" evidence="10">
    <location>
        <begin position="291"/>
        <end position="312"/>
    </location>
</feature>
<sequence>MGARRFLAPEVVQTSGMDCGPAALACLLGGYGVRASYARLRDACQTDVDGTSIDAVQDAAALLGLDAEQVMMPVDHLALPEAGALPAIVVTRQPSGLTHFVVAWRRHGGVLQVMDPAAGRTWVPVRRFLGDVHVHEFAVGAEAFEAWARSDALRRPLLRQLDRLGVPASSAEALVAAAGDAPGWHALAALDAAVRQAGAGGFRRHAAAGEIARLVAEPGAVDQRHWFARRTPGDPGAVTIRGAVLVRAPGRTAQPPAPDELPADLRAALTQRDPGPGRFLRDWLRGSGHRLAAIGVGAVAATAGVLAEAVLMRTLISPGPAPGWTLAALLALATILLILDGALLAAAAGVGRRLETALRAGLLRRLPDLPDRYLNSRPLSDLAERAHRLHRLRELPLLALDTARLGTLLVLLPVVIAVIDPGSALPASIAVLASAAAGLVLLPAQAERDLRRRTHVGAVARFYLDALIGVVPIRAHRAGRLIEGEHGRMLGAWASAVRAVHRTALTAELVQAGAGLACTAWLLTAAHDRVSDPAMFLLLAYWAVGLPALGQQLGALVRRYPSYRGAVLRAIEPFATPVEHTPTPARHGGTGVAVHLSGVEVVSGGQPVLSVAGLSIPAGSQVAVVGRSGSGKSTLAGLLLGWHRPARGRVLVDGAPLDAGNLAWLRRHTAWVDPTVTLWNRSLADNLTYGGAPGAGVPEEVLDDTYLTEVAAGRSGPLGERGGLLSGGEAQRVRLARARLRSGVRLAVLDEPFRGLGRDQRRDLLRRARRWWPAATLLYVTHDVADALDFDRVLVVADGRIVEDDNPEALAGKPDSYLRGLLDAEQAVADRFRDPSWRRITLGGTR</sequence>
<dbReference type="SUPFAM" id="SSF52540">
    <property type="entry name" value="P-loop containing nucleoside triphosphate hydrolases"/>
    <property type="match status" value="1"/>
</dbReference>
<keyword evidence="5 14" id="KW-0067">ATP-binding</keyword>
<evidence type="ECO:0000256" key="10">
    <source>
        <dbReference type="SAM" id="Phobius"/>
    </source>
</evidence>
<evidence type="ECO:0000259" key="12">
    <source>
        <dbReference type="PROSITE" id="PS50929"/>
    </source>
</evidence>
<evidence type="ECO:0000313" key="14">
    <source>
        <dbReference type="EMBL" id="MBG0566064.1"/>
    </source>
</evidence>
<evidence type="ECO:0000256" key="2">
    <source>
        <dbReference type="ARBA" id="ARBA00022692"/>
    </source>
</evidence>
<evidence type="ECO:0000256" key="3">
    <source>
        <dbReference type="ARBA" id="ARBA00022741"/>
    </source>
</evidence>
<reference evidence="14" key="1">
    <citation type="submission" date="2020-11" db="EMBL/GenBank/DDBJ databases">
        <title>Isolation and identification of active actinomycetes.</title>
        <authorList>
            <person name="Sun X."/>
        </authorList>
    </citation>
    <scope>NUCLEOTIDE SEQUENCE</scope>
    <source>
        <strain evidence="14">NEAU-A11</strain>
    </source>
</reference>
<dbReference type="GO" id="GO:0043213">
    <property type="term" value="P:bacteriocin transport"/>
    <property type="evidence" value="ECO:0007669"/>
    <property type="project" value="UniProtKB-KW"/>
</dbReference>
<dbReference type="PANTHER" id="PTHR24221:SF654">
    <property type="entry name" value="ATP-BINDING CASSETTE SUB-FAMILY B MEMBER 6"/>
    <property type="match status" value="1"/>
</dbReference>
<evidence type="ECO:0000259" key="13">
    <source>
        <dbReference type="PROSITE" id="PS50990"/>
    </source>
</evidence>
<dbReference type="GO" id="GO:0005524">
    <property type="term" value="F:ATP binding"/>
    <property type="evidence" value="ECO:0007669"/>
    <property type="project" value="UniProtKB-KW"/>
</dbReference>
<dbReference type="InterPro" id="IPR027417">
    <property type="entry name" value="P-loop_NTPase"/>
</dbReference>
<feature type="transmembrane region" description="Helical" evidence="10">
    <location>
        <begin position="425"/>
        <end position="444"/>
    </location>
</feature>
<dbReference type="Pfam" id="PF03412">
    <property type="entry name" value="Peptidase_C39"/>
    <property type="match status" value="1"/>
</dbReference>
<feature type="transmembrane region" description="Helical" evidence="10">
    <location>
        <begin position="505"/>
        <end position="523"/>
    </location>
</feature>
<keyword evidence="15" id="KW-1185">Reference proteome</keyword>
<dbReference type="AlphaFoldDB" id="A0A931C9Q8"/>
<dbReference type="InterPro" id="IPR039421">
    <property type="entry name" value="Type_1_exporter"/>
</dbReference>
<dbReference type="PANTHER" id="PTHR24221">
    <property type="entry name" value="ATP-BINDING CASSETTE SUB-FAMILY B"/>
    <property type="match status" value="1"/>
</dbReference>
<evidence type="ECO:0000259" key="11">
    <source>
        <dbReference type="PROSITE" id="PS50893"/>
    </source>
</evidence>